<dbReference type="KEGG" id="scm:SCHCO_02693331"/>
<evidence type="ECO:0008006" key="3">
    <source>
        <dbReference type="Google" id="ProtNLM"/>
    </source>
</evidence>
<gene>
    <name evidence="1" type="ORF">SCHCODRAFT_114838</name>
</gene>
<dbReference type="RefSeq" id="XP_003026008.1">
    <property type="nucleotide sequence ID" value="XM_003025962.1"/>
</dbReference>
<dbReference type="EMBL" id="GL377319">
    <property type="protein sequence ID" value="EFI91105.1"/>
    <property type="molecule type" value="Genomic_DNA"/>
</dbReference>
<dbReference type="InParanoid" id="D8QLX2"/>
<dbReference type="Proteomes" id="UP000007431">
    <property type="component" value="Unassembled WGS sequence"/>
</dbReference>
<proteinExistence type="predicted"/>
<dbReference type="VEuPathDB" id="FungiDB:SCHCODRAFT_02693331"/>
<dbReference type="HOGENOM" id="CLU_021164_4_0_1"/>
<reference evidence="1 2" key="1">
    <citation type="journal article" date="2010" name="Nat. Biotechnol.">
        <title>Genome sequence of the model mushroom Schizophyllum commune.</title>
        <authorList>
            <person name="Ohm R.A."/>
            <person name="de Jong J.F."/>
            <person name="Lugones L.G."/>
            <person name="Aerts A."/>
            <person name="Kothe E."/>
            <person name="Stajich J.E."/>
            <person name="de Vries R.P."/>
            <person name="Record E."/>
            <person name="Levasseur A."/>
            <person name="Baker S.E."/>
            <person name="Bartholomew K.A."/>
            <person name="Coutinho P.M."/>
            <person name="Erdmann S."/>
            <person name="Fowler T.J."/>
            <person name="Gathman A.C."/>
            <person name="Lombard V."/>
            <person name="Henrissat B."/>
            <person name="Knabe N."/>
            <person name="Kuees U."/>
            <person name="Lilly W.W."/>
            <person name="Lindquist E."/>
            <person name="Lucas S."/>
            <person name="Magnuson J.K."/>
            <person name="Piumi F."/>
            <person name="Raudaskoski M."/>
            <person name="Salamov A."/>
            <person name="Schmutz J."/>
            <person name="Schwarze F.W.M.R."/>
            <person name="vanKuyk P.A."/>
            <person name="Horton J.S."/>
            <person name="Grigoriev I.V."/>
            <person name="Woesten H.A.B."/>
        </authorList>
    </citation>
    <scope>NUCLEOTIDE SEQUENCE [LARGE SCALE GENOMIC DNA]</scope>
    <source>
        <strain evidence="2">H4-8 / FGSC 9210</strain>
    </source>
</reference>
<feature type="non-terminal residue" evidence="1">
    <location>
        <position position="562"/>
    </location>
</feature>
<evidence type="ECO:0000313" key="2">
    <source>
        <dbReference type="Proteomes" id="UP000007431"/>
    </source>
</evidence>
<evidence type="ECO:0000313" key="1">
    <source>
        <dbReference type="EMBL" id="EFI91105.1"/>
    </source>
</evidence>
<sequence length="562" mass="63613">MSSTAYNPAFLKLPLELLREICRELVVQRFSDIHLAKVALTCRALYLAANPILWERIPGLEPLLKLMPRKSWDKASLNVYYDAYKASKSASAPNTCARPVPDFWAPIRELANRVKYIDIYPIPWARQKKILQANPTHKLLPNVDTVRLTQDKARLLLFSRGSVDYYCHFLKFILSFSHVTVLSMDNAHRLATRQAHFPRLSSLTRDGDLPSKSVVDALQQHPAQLQVVQSLTSHRLLGHLDIYIPFGPHPELFEGLARLRRLAFLRVEFRSIEESGQSPWIERRPKYPAGAFPALEVLHVYGVPFADAAALLQSCPRRPLLNSVYVDSPETEPPANVLALTETIERVCDPAYIQDVVLCRRTSDAQFNDAAYQWTLTYEHIAPLASISGLKSFGLGNFWRVHFTQEQWTHLARSWPDLFMLEMIITAFYGPTTTCCSLATLATLAAHCPALTRIYLPFEATTIPLLPAPPNRPATDAEVVRIVLGDPKDISNAQEVAVFLQHVFGPGVRVDLGYELDEFDKKPELERRDKEWQKVMSLTSGTRGRSRCAPRGLLSVQWSEQE</sequence>
<dbReference type="OMA" id="MEGAFPS"/>
<organism evidence="2">
    <name type="scientific">Schizophyllum commune (strain H4-8 / FGSC 9210)</name>
    <name type="common">Split gill fungus</name>
    <dbReference type="NCBI Taxonomy" id="578458"/>
    <lineage>
        <taxon>Eukaryota</taxon>
        <taxon>Fungi</taxon>
        <taxon>Dikarya</taxon>
        <taxon>Basidiomycota</taxon>
        <taxon>Agaricomycotina</taxon>
        <taxon>Agaricomycetes</taxon>
        <taxon>Agaricomycetidae</taxon>
        <taxon>Agaricales</taxon>
        <taxon>Schizophyllaceae</taxon>
        <taxon>Schizophyllum</taxon>
    </lineage>
</organism>
<accession>D8QLX2</accession>
<keyword evidence="2" id="KW-1185">Reference proteome</keyword>
<dbReference type="AlphaFoldDB" id="D8QLX2"/>
<name>D8QLX2_SCHCM</name>
<dbReference type="GeneID" id="9588845"/>
<dbReference type="OrthoDB" id="10339788at2759"/>
<protein>
    <recommendedName>
        <fullName evidence="3">F-box domain-containing protein</fullName>
    </recommendedName>
</protein>